<evidence type="ECO:0000256" key="2">
    <source>
        <dbReference type="SAM" id="SignalP"/>
    </source>
</evidence>
<dbReference type="PANTHER" id="PTHR31126:SF1">
    <property type="entry name" value="TYROSINE SPECIFIC PROTEIN PHOSPHATASES DOMAIN-CONTAINING PROTEIN"/>
    <property type="match status" value="1"/>
</dbReference>
<comment type="caution">
    <text evidence="4">The sequence shown here is derived from an EMBL/GenBank/DDBJ whole genome shotgun (WGS) entry which is preliminary data.</text>
</comment>
<dbReference type="RefSeq" id="WP_128325504.1">
    <property type="nucleotide sequence ID" value="NZ_QJRG01000048.1"/>
</dbReference>
<keyword evidence="2" id="KW-0732">Signal</keyword>
<dbReference type="InterPro" id="IPR005546">
    <property type="entry name" value="Autotransporte_beta"/>
</dbReference>
<dbReference type="InterPro" id="IPR029021">
    <property type="entry name" value="Prot-tyrosine_phosphatase-like"/>
</dbReference>
<dbReference type="SUPFAM" id="SSF52799">
    <property type="entry name" value="(Phosphotyrosine protein) phosphatases II"/>
    <property type="match status" value="1"/>
</dbReference>
<dbReference type="Pfam" id="PF13350">
    <property type="entry name" value="Y_phosphatase3"/>
    <property type="match status" value="1"/>
</dbReference>
<gene>
    <name evidence="4" type="ORF">DM813_22135</name>
</gene>
<dbReference type="PANTHER" id="PTHR31126">
    <property type="entry name" value="TYROSINE-PROTEIN PHOSPHATASE"/>
    <property type="match status" value="1"/>
</dbReference>
<feature type="chain" id="PRO_5019369520" evidence="2">
    <location>
        <begin position="22"/>
        <end position="636"/>
    </location>
</feature>
<dbReference type="InterPro" id="IPR016130">
    <property type="entry name" value="Tyr_Pase_AS"/>
</dbReference>
<dbReference type="AlphaFoldDB" id="A0A443ZJF1"/>
<feature type="domain" description="Autotransporter" evidence="3">
    <location>
        <begin position="361"/>
        <end position="636"/>
    </location>
</feature>
<organism evidence="4 5">
    <name type="scientific">Pseudomonas alkylphenolica</name>
    <dbReference type="NCBI Taxonomy" id="237609"/>
    <lineage>
        <taxon>Bacteria</taxon>
        <taxon>Pseudomonadati</taxon>
        <taxon>Pseudomonadota</taxon>
        <taxon>Gammaproteobacteria</taxon>
        <taxon>Pseudomonadales</taxon>
        <taxon>Pseudomonadaceae</taxon>
        <taxon>Pseudomonas</taxon>
    </lineage>
</organism>
<dbReference type="Gene3D" id="3.90.190.10">
    <property type="entry name" value="Protein tyrosine phosphatase superfamily"/>
    <property type="match status" value="1"/>
</dbReference>
<comment type="similarity">
    <text evidence="1">Belongs to the protein-tyrosine phosphatase family.</text>
</comment>
<dbReference type="SUPFAM" id="SSF103515">
    <property type="entry name" value="Autotransporter"/>
    <property type="match status" value="1"/>
</dbReference>
<sequence length="636" mass="65819">MFQRLLCSLSVLSLSIAAAQAATLDTPRLASIDNFRDVAGTTSAYTTRNDGTMRAGVFYRSNALTPSAADLATLNGLGIRAIYDLRTPSEIAATPDTLLTGATYRNIDIIGSGTSGANITTVSISSADQAMAMMQDANRSFVSDAGMRNQFGALFTALADVDGAALFHCTAGKDRTGWTSAVLLSLAGVDNATIMADYLATNDYTAARVAKTLAAMPASMAAIYGPMLTVDASFLQAGLDEVISQYGSMDNYLKTGLGLSQETLYVLRAKLVEYNSLPGQAGLLGNAAAGAVLLQQLQNSSLSGADTAYNFYLQSAIDAGTLGGVESTVGGQVHADAASYLLRQDALIDQAATPYTRGTELKVGQYRLWTTALASYLGTDGSNHAASSNEHSQGMMVGLTQRFSEQLSAYAGIGYSNGSVGGAGGEVDTDLSFIRAGARFAPDGLEHGVFVDADASAGWLDYDSKRDLGGGLGTAKGDSHGTLTGASLALGYRTPVNGMVLEPTLGVRASHLDISDFTEKGSELALAVDGISETRTSAFVNLNASFSAFDVGAWQWVPGIDVGYEHVLGDNTLDSQGHLLGLDVEQRAAFDNRDQFSAGVNLMATLGALSVGAEVGASGGGDSHGASGSLKASYLF</sequence>
<feature type="signal peptide" evidence="2">
    <location>
        <begin position="1"/>
        <end position="21"/>
    </location>
</feature>
<evidence type="ECO:0000256" key="1">
    <source>
        <dbReference type="ARBA" id="ARBA00009580"/>
    </source>
</evidence>
<protein>
    <submittedName>
        <fullName evidence="4">Autotransporter outer membrane beta-barrel domain-containing protein</fullName>
    </submittedName>
</protein>
<proteinExistence type="inferred from homology"/>
<dbReference type="EMBL" id="QJRG01000048">
    <property type="protein sequence ID" value="RWU19020.1"/>
    <property type="molecule type" value="Genomic_DNA"/>
</dbReference>
<dbReference type="InterPro" id="IPR036709">
    <property type="entry name" value="Autotransporte_beta_dom_sf"/>
</dbReference>
<dbReference type="PROSITE" id="PS00383">
    <property type="entry name" value="TYR_PHOSPHATASE_1"/>
    <property type="match status" value="1"/>
</dbReference>
<evidence type="ECO:0000313" key="5">
    <source>
        <dbReference type="Proteomes" id="UP000288983"/>
    </source>
</evidence>
<dbReference type="Pfam" id="PF03797">
    <property type="entry name" value="Autotransporter"/>
    <property type="match status" value="1"/>
</dbReference>
<dbReference type="PROSITE" id="PS51208">
    <property type="entry name" value="AUTOTRANSPORTER"/>
    <property type="match status" value="1"/>
</dbReference>
<dbReference type="Gene3D" id="2.40.128.130">
    <property type="entry name" value="Autotransporter beta-domain"/>
    <property type="match status" value="1"/>
</dbReference>
<reference evidence="4 5" key="1">
    <citation type="submission" date="2018-06" db="EMBL/GenBank/DDBJ databases">
        <title>Bacteria isolated from soil of Wuhan.</title>
        <authorList>
            <person name="Wei X."/>
            <person name="Chunhua H."/>
        </authorList>
    </citation>
    <scope>NUCLEOTIDE SEQUENCE [LARGE SCALE GENOMIC DNA]</scope>
    <source>
        <strain evidence="5">xwS2</strain>
    </source>
</reference>
<dbReference type="OrthoDB" id="1188001at2"/>
<dbReference type="InterPro" id="IPR026893">
    <property type="entry name" value="Tyr/Ser_Pase_IphP-type"/>
</dbReference>
<dbReference type="Proteomes" id="UP000288983">
    <property type="component" value="Unassembled WGS sequence"/>
</dbReference>
<name>A0A443ZJF1_9PSED</name>
<dbReference type="SMART" id="SM00869">
    <property type="entry name" value="Autotransporter"/>
    <property type="match status" value="1"/>
</dbReference>
<accession>A0A443ZJF1</accession>
<evidence type="ECO:0000313" key="4">
    <source>
        <dbReference type="EMBL" id="RWU19020.1"/>
    </source>
</evidence>
<evidence type="ECO:0000259" key="3">
    <source>
        <dbReference type="PROSITE" id="PS51208"/>
    </source>
</evidence>
<dbReference type="GO" id="GO:0004721">
    <property type="term" value="F:phosphoprotein phosphatase activity"/>
    <property type="evidence" value="ECO:0007669"/>
    <property type="project" value="InterPro"/>
</dbReference>